<evidence type="ECO:0000313" key="3">
    <source>
        <dbReference type="EMBL" id="RKP01520.1"/>
    </source>
</evidence>
<dbReference type="InterPro" id="IPR001683">
    <property type="entry name" value="PX_dom"/>
</dbReference>
<evidence type="ECO:0000313" key="4">
    <source>
        <dbReference type="Proteomes" id="UP000274922"/>
    </source>
</evidence>
<feature type="region of interest" description="Disordered" evidence="1">
    <location>
        <begin position="155"/>
        <end position="195"/>
    </location>
</feature>
<proteinExistence type="predicted"/>
<dbReference type="STRING" id="1555241.A0A4P9X8X2"/>
<dbReference type="PANTHER" id="PTHR10555">
    <property type="entry name" value="SORTING NEXIN"/>
    <property type="match status" value="1"/>
</dbReference>
<reference evidence="4" key="1">
    <citation type="journal article" date="2018" name="Nat. Microbiol.">
        <title>Leveraging single-cell genomics to expand the fungal tree of life.</title>
        <authorList>
            <person name="Ahrendt S.R."/>
            <person name="Quandt C.A."/>
            <person name="Ciobanu D."/>
            <person name="Clum A."/>
            <person name="Salamov A."/>
            <person name="Andreopoulos B."/>
            <person name="Cheng J.F."/>
            <person name="Woyke T."/>
            <person name="Pelin A."/>
            <person name="Henrissat B."/>
            <person name="Reynolds N.K."/>
            <person name="Benny G.L."/>
            <person name="Smith M.E."/>
            <person name="James T.Y."/>
            <person name="Grigoriev I.V."/>
        </authorList>
    </citation>
    <scope>NUCLEOTIDE SEQUENCE [LARGE SCALE GENOMIC DNA]</scope>
    <source>
        <strain evidence="4">ATCC 52028</strain>
    </source>
</reference>
<evidence type="ECO:0000256" key="1">
    <source>
        <dbReference type="SAM" id="MobiDB-lite"/>
    </source>
</evidence>
<dbReference type="OrthoDB" id="271164at2759"/>
<dbReference type="GO" id="GO:0005829">
    <property type="term" value="C:cytosol"/>
    <property type="evidence" value="ECO:0007669"/>
    <property type="project" value="GOC"/>
</dbReference>
<dbReference type="Gene3D" id="3.30.1520.10">
    <property type="entry name" value="Phox-like domain"/>
    <property type="match status" value="1"/>
</dbReference>
<dbReference type="GO" id="GO:0005768">
    <property type="term" value="C:endosome"/>
    <property type="evidence" value="ECO:0007669"/>
    <property type="project" value="TreeGrafter"/>
</dbReference>
<feature type="domain" description="PX" evidence="2">
    <location>
        <begin position="1"/>
        <end position="117"/>
    </location>
</feature>
<dbReference type="SMART" id="SM00312">
    <property type="entry name" value="PX"/>
    <property type="match status" value="1"/>
</dbReference>
<dbReference type="Pfam" id="PF00787">
    <property type="entry name" value="PX"/>
    <property type="match status" value="1"/>
</dbReference>
<dbReference type="GO" id="GO:0042147">
    <property type="term" value="P:retrograde transport, endosome to Golgi"/>
    <property type="evidence" value="ECO:0007669"/>
    <property type="project" value="TreeGrafter"/>
</dbReference>
<dbReference type="Proteomes" id="UP000274922">
    <property type="component" value="Unassembled WGS sequence"/>
</dbReference>
<sequence length="246" mass="26486">QYQIQVTNPHKVGDAISSYILYNVITTTDCPAYRQPTTVVHRRYRDFLWLYTQLAHRYPGAIVPPPPEKSALGRFADDFVESRRAALEVMLNRIAAQRLYEEDPDVVLFFQSNDFAADSRASTIAAHAAEESLYTVSAAHGADGAAGAPSSAAAAASGLPLSPSDLGRGAAPHGGGPQATPDPHAPNPDGTDPYLTHQFEHLQALEGQLRHLMRALEVLGRQQREARGAATDVAVSLDTLAQVPLD</sequence>
<feature type="compositionally biased region" description="Low complexity" evidence="1">
    <location>
        <begin position="155"/>
        <end position="167"/>
    </location>
</feature>
<evidence type="ECO:0000259" key="2">
    <source>
        <dbReference type="PROSITE" id="PS50195"/>
    </source>
</evidence>
<name>A0A4P9X8X2_9FUNG</name>
<dbReference type="GO" id="GO:0035091">
    <property type="term" value="F:phosphatidylinositol binding"/>
    <property type="evidence" value="ECO:0007669"/>
    <property type="project" value="InterPro"/>
</dbReference>
<dbReference type="InterPro" id="IPR036871">
    <property type="entry name" value="PX_dom_sf"/>
</dbReference>
<feature type="non-terminal residue" evidence="3">
    <location>
        <position position="246"/>
    </location>
</feature>
<dbReference type="AlphaFoldDB" id="A0A4P9X8X2"/>
<accession>A0A4P9X8X2</accession>
<dbReference type="GO" id="GO:0045053">
    <property type="term" value="P:protein retention in Golgi apparatus"/>
    <property type="evidence" value="ECO:0007669"/>
    <property type="project" value="TreeGrafter"/>
</dbReference>
<dbReference type="PROSITE" id="PS50195">
    <property type="entry name" value="PX"/>
    <property type="match status" value="1"/>
</dbReference>
<protein>
    <recommendedName>
        <fullName evidence="2">PX domain-containing protein</fullName>
    </recommendedName>
</protein>
<dbReference type="SUPFAM" id="SSF64268">
    <property type="entry name" value="PX domain"/>
    <property type="match status" value="1"/>
</dbReference>
<gene>
    <name evidence="3" type="ORF">CXG81DRAFT_1803</name>
</gene>
<keyword evidence="4" id="KW-1185">Reference proteome</keyword>
<feature type="non-terminal residue" evidence="3">
    <location>
        <position position="1"/>
    </location>
</feature>
<dbReference type="EMBL" id="ML014169">
    <property type="protein sequence ID" value="RKP01520.1"/>
    <property type="molecule type" value="Genomic_DNA"/>
</dbReference>
<dbReference type="PANTHER" id="PTHR10555:SF170">
    <property type="entry name" value="FI18122P1"/>
    <property type="match status" value="1"/>
</dbReference>
<organism evidence="3 4">
    <name type="scientific">Caulochytrium protostelioides</name>
    <dbReference type="NCBI Taxonomy" id="1555241"/>
    <lineage>
        <taxon>Eukaryota</taxon>
        <taxon>Fungi</taxon>
        <taxon>Fungi incertae sedis</taxon>
        <taxon>Chytridiomycota</taxon>
        <taxon>Chytridiomycota incertae sedis</taxon>
        <taxon>Chytridiomycetes</taxon>
        <taxon>Caulochytriales</taxon>
        <taxon>Caulochytriaceae</taxon>
        <taxon>Caulochytrium</taxon>
    </lineage>
</organism>
<dbReference type="CDD" id="cd06859">
    <property type="entry name" value="PX_SNX1_2_like"/>
    <property type="match status" value="1"/>
</dbReference>